<comment type="similarity">
    <text evidence="1">Belongs to the alkylbase DNA glycosidase AlkA family.</text>
</comment>
<evidence type="ECO:0000259" key="4">
    <source>
        <dbReference type="SMART" id="SM00478"/>
    </source>
</evidence>
<organism evidence="5">
    <name type="scientific">Prunus dulcis</name>
    <name type="common">Almond</name>
    <name type="synonym">Amygdalus dulcis</name>
    <dbReference type="NCBI Taxonomy" id="3755"/>
    <lineage>
        <taxon>Eukaryota</taxon>
        <taxon>Viridiplantae</taxon>
        <taxon>Streptophyta</taxon>
        <taxon>Embryophyta</taxon>
        <taxon>Tracheophyta</taxon>
        <taxon>Spermatophyta</taxon>
        <taxon>Magnoliopsida</taxon>
        <taxon>eudicotyledons</taxon>
        <taxon>Gunneridae</taxon>
        <taxon>Pentapetalae</taxon>
        <taxon>rosids</taxon>
        <taxon>fabids</taxon>
        <taxon>Rosales</taxon>
        <taxon>Rosaceae</taxon>
        <taxon>Amygdaloideae</taxon>
        <taxon>Amygdaleae</taxon>
        <taxon>Prunus</taxon>
    </lineage>
</organism>
<dbReference type="CDD" id="cd00056">
    <property type="entry name" value="ENDO3c"/>
    <property type="match status" value="1"/>
</dbReference>
<evidence type="ECO:0000256" key="1">
    <source>
        <dbReference type="ARBA" id="ARBA00010817"/>
    </source>
</evidence>
<evidence type="ECO:0000256" key="3">
    <source>
        <dbReference type="ARBA" id="ARBA00023204"/>
    </source>
</evidence>
<dbReference type="GO" id="GO:0032131">
    <property type="term" value="F:alkylated DNA binding"/>
    <property type="evidence" value="ECO:0007669"/>
    <property type="project" value="TreeGrafter"/>
</dbReference>
<accession>A0A4Y1RVL2</accession>
<evidence type="ECO:0000256" key="2">
    <source>
        <dbReference type="ARBA" id="ARBA00022763"/>
    </source>
</evidence>
<proteinExistence type="inferred from homology"/>
<dbReference type="InterPro" id="IPR003265">
    <property type="entry name" value="HhH-GPD_domain"/>
</dbReference>
<keyword evidence="3" id="KW-0234">DNA repair</keyword>
<dbReference type="PANTHER" id="PTHR43003:SF8">
    <property type="entry name" value="HHH-GPD DOMAIN-CONTAINING PROTEIN"/>
    <property type="match status" value="1"/>
</dbReference>
<dbReference type="GO" id="GO:0006307">
    <property type="term" value="P:DNA alkylation repair"/>
    <property type="evidence" value="ECO:0007669"/>
    <property type="project" value="TreeGrafter"/>
</dbReference>
<dbReference type="SMART" id="SM00478">
    <property type="entry name" value="ENDO3c"/>
    <property type="match status" value="1"/>
</dbReference>
<sequence>MVNWVALQRPLLHGLMKMAGVRPYTVELEPGTSMNFWVPNETLDKPKKGQKPTVKASPTKPVVVLVHGFAAEGIVTWQFQIGALSKKYSVYVPDLLFFGGSATDKADRSPTLQAECLAAGLRKLGVERCTVVGFSYGGMVGFKLAELYPDMVRALVVSGSILAMTCSVSDETMERLGCGSSSELLLPSSVKGLKNLLSIAAHKKLYFPDRLHKDFLEVMFTNRKEREELLEGLVIDTKDPTIPKFPQRIHLLWGENDQIFQQELAHNMKEQLGENATFEGIKKAERVKDRAYKLSHNCLYRAGNPGPEAQIKFQTGSEIFGSESRVDQVDHGPYAGHYPPTRGYYDRFSRKVVSENNDFSLSLYSLGRANTDWPPPTIIATIMAKRSKAQIQTEISQNPSISPKIPFRPRKILKLSNTPTTKPLTSSSSTLPKTLNPLTSQSEVDLALQHLRSSDPNLTALIDSYSPPSSFDSGRPFLSLARSILYQQLATKAAQSIYTRFISLCGGEESVVADVVASLSAQQLRNIGVSGRKASYLHDLAEKYSDGTLSDSSILEMDDEALLTMLTVVKGIGAWSVHMFMIFSLRRPDVLPVGDLGVRKGVQLLYGLKELPKPLEMEQLCEKWRPYRSVGSWYMWRYMEAKGLWNETTTSLVLQNQS</sequence>
<name>A0A4Y1RVL2_PRUDU</name>
<feature type="domain" description="HhH-GPD" evidence="4">
    <location>
        <begin position="485"/>
        <end position="640"/>
    </location>
</feature>
<dbReference type="Gene3D" id="1.10.1670.40">
    <property type="match status" value="1"/>
</dbReference>
<dbReference type="GO" id="GO:0005634">
    <property type="term" value="C:nucleus"/>
    <property type="evidence" value="ECO:0007669"/>
    <property type="project" value="TreeGrafter"/>
</dbReference>
<dbReference type="PRINTS" id="PR00111">
    <property type="entry name" value="ABHYDROLASE"/>
</dbReference>
<dbReference type="GO" id="GO:0043916">
    <property type="term" value="F:DNA-7-methylguanine glycosylase activity"/>
    <property type="evidence" value="ECO:0007669"/>
    <property type="project" value="TreeGrafter"/>
</dbReference>
<dbReference type="Gene3D" id="3.40.50.1820">
    <property type="entry name" value="alpha/beta hydrolase"/>
    <property type="match status" value="1"/>
</dbReference>
<protein>
    <submittedName>
        <fullName evidence="5">Alpha/beta-Hydrolases superfamily protein</fullName>
    </submittedName>
</protein>
<dbReference type="FunFam" id="1.10.340.30:FF:000004">
    <property type="entry name" value="DNA-3-methyladenine glycosylase II"/>
    <property type="match status" value="1"/>
</dbReference>
<keyword evidence="5" id="KW-0378">Hydrolase</keyword>
<dbReference type="InterPro" id="IPR029058">
    <property type="entry name" value="AB_hydrolase_fold"/>
</dbReference>
<dbReference type="InterPro" id="IPR000073">
    <property type="entry name" value="AB_hydrolase_1"/>
</dbReference>
<dbReference type="SUPFAM" id="SSF53474">
    <property type="entry name" value="alpha/beta-Hydrolases"/>
    <property type="match status" value="1"/>
</dbReference>
<dbReference type="PANTHER" id="PTHR43003">
    <property type="entry name" value="DNA-3-METHYLADENINE GLYCOSYLASE"/>
    <property type="match status" value="1"/>
</dbReference>
<dbReference type="AlphaFoldDB" id="A0A4Y1RVL2"/>
<gene>
    <name evidence="5" type="ORF">Prudu_019984</name>
</gene>
<dbReference type="Gene3D" id="1.10.340.30">
    <property type="entry name" value="Hypothetical protein, domain 2"/>
    <property type="match status" value="1"/>
</dbReference>
<reference evidence="5" key="1">
    <citation type="journal article" date="2019" name="Science">
        <title>Mutation of a bHLH transcription factor allowed almond domestication.</title>
        <authorList>
            <person name="Sanchez-Perez R."/>
            <person name="Pavan S."/>
            <person name="Mazzeo R."/>
            <person name="Moldovan C."/>
            <person name="Aiese Cigliano R."/>
            <person name="Del Cueto J."/>
            <person name="Ricciardi F."/>
            <person name="Lotti C."/>
            <person name="Ricciardi L."/>
            <person name="Dicenta F."/>
            <person name="Lopez-Marques R.L."/>
            <person name="Lindberg Moller B."/>
        </authorList>
    </citation>
    <scope>NUCLEOTIDE SEQUENCE</scope>
</reference>
<dbReference type="GO" id="GO:0008725">
    <property type="term" value="F:DNA-3-methyladenine glycosylase activity"/>
    <property type="evidence" value="ECO:0007669"/>
    <property type="project" value="TreeGrafter"/>
</dbReference>
<keyword evidence="2" id="KW-0227">DNA damage</keyword>
<dbReference type="Pfam" id="PF00561">
    <property type="entry name" value="Abhydrolase_1"/>
    <property type="match status" value="1"/>
</dbReference>
<dbReference type="InterPro" id="IPR011257">
    <property type="entry name" value="DNA_glycosylase"/>
</dbReference>
<dbReference type="EMBL" id="AP019303">
    <property type="protein sequence ID" value="BBH07928.1"/>
    <property type="molecule type" value="Genomic_DNA"/>
</dbReference>
<dbReference type="SUPFAM" id="SSF48150">
    <property type="entry name" value="DNA-glycosylase"/>
    <property type="match status" value="1"/>
</dbReference>
<evidence type="ECO:0000313" key="5">
    <source>
        <dbReference type="EMBL" id="BBH07928.1"/>
    </source>
</evidence>
<dbReference type="Pfam" id="PF00730">
    <property type="entry name" value="HhH-GPD"/>
    <property type="match status" value="1"/>
</dbReference>
<dbReference type="InterPro" id="IPR051912">
    <property type="entry name" value="Alkylbase_DNA_Glycosylase/TA"/>
</dbReference>
<dbReference type="GO" id="GO:0006285">
    <property type="term" value="P:base-excision repair, AP site formation"/>
    <property type="evidence" value="ECO:0007669"/>
    <property type="project" value="TreeGrafter"/>
</dbReference>
<dbReference type="GO" id="GO:0032993">
    <property type="term" value="C:protein-DNA complex"/>
    <property type="evidence" value="ECO:0007669"/>
    <property type="project" value="TreeGrafter"/>
</dbReference>